<accession>A0A183AYU6</accession>
<keyword evidence="3" id="KW-1185">Reference proteome</keyword>
<evidence type="ECO:0000313" key="2">
    <source>
        <dbReference type="EMBL" id="VDP89376.1"/>
    </source>
</evidence>
<evidence type="ECO:0000313" key="3">
    <source>
        <dbReference type="Proteomes" id="UP000272942"/>
    </source>
</evidence>
<evidence type="ECO:0000256" key="1">
    <source>
        <dbReference type="SAM" id="MobiDB-lite"/>
    </source>
</evidence>
<feature type="compositionally biased region" description="Acidic residues" evidence="1">
    <location>
        <begin position="1"/>
        <end position="13"/>
    </location>
</feature>
<organism evidence="4">
    <name type="scientific">Echinostoma caproni</name>
    <dbReference type="NCBI Taxonomy" id="27848"/>
    <lineage>
        <taxon>Eukaryota</taxon>
        <taxon>Metazoa</taxon>
        <taxon>Spiralia</taxon>
        <taxon>Lophotrochozoa</taxon>
        <taxon>Platyhelminthes</taxon>
        <taxon>Trematoda</taxon>
        <taxon>Digenea</taxon>
        <taxon>Plagiorchiida</taxon>
        <taxon>Echinostomata</taxon>
        <taxon>Echinostomatoidea</taxon>
        <taxon>Echinostomatidae</taxon>
        <taxon>Echinostoma</taxon>
    </lineage>
</organism>
<dbReference type="EMBL" id="UZAN01052212">
    <property type="protein sequence ID" value="VDP89376.1"/>
    <property type="molecule type" value="Genomic_DNA"/>
</dbReference>
<name>A0A183AYU6_9TREM</name>
<dbReference type="AlphaFoldDB" id="A0A183AYU6"/>
<dbReference type="Proteomes" id="UP000272942">
    <property type="component" value="Unassembled WGS sequence"/>
</dbReference>
<gene>
    <name evidence="2" type="ORF">ECPE_LOCUS12131</name>
</gene>
<dbReference type="WBParaSite" id="ECPE_0001216701-mRNA-1">
    <property type="protein sequence ID" value="ECPE_0001216701-mRNA-1"/>
    <property type="gene ID" value="ECPE_0001216701"/>
</dbReference>
<reference evidence="4" key="1">
    <citation type="submission" date="2016-06" db="UniProtKB">
        <authorList>
            <consortium name="WormBaseParasite"/>
        </authorList>
    </citation>
    <scope>IDENTIFICATION</scope>
</reference>
<protein>
    <submittedName>
        <fullName evidence="2 4">Uncharacterized protein</fullName>
    </submittedName>
</protein>
<feature type="region of interest" description="Disordered" evidence="1">
    <location>
        <begin position="1"/>
        <end position="26"/>
    </location>
</feature>
<reference evidence="2 3" key="2">
    <citation type="submission" date="2018-11" db="EMBL/GenBank/DDBJ databases">
        <authorList>
            <consortium name="Pathogen Informatics"/>
        </authorList>
    </citation>
    <scope>NUCLEOTIDE SEQUENCE [LARGE SCALE GENOMIC DNA]</scope>
    <source>
        <strain evidence="2 3">Egypt</strain>
    </source>
</reference>
<proteinExistence type="predicted"/>
<sequence>MTDFVQGDDDSDGESGSARVGTGFEDIEEEEELGAVTVCVVVCRANGDRDLDRVRLVNDFKLESPEGVTKTP</sequence>
<evidence type="ECO:0000313" key="4">
    <source>
        <dbReference type="WBParaSite" id="ECPE_0001216701-mRNA-1"/>
    </source>
</evidence>